<comment type="caution">
    <text evidence="3">The sequence shown here is derived from an EMBL/GenBank/DDBJ whole genome shotgun (WGS) entry which is preliminary data.</text>
</comment>
<gene>
    <name evidence="3" type="ORF">NW755_014126</name>
</gene>
<evidence type="ECO:0000313" key="4">
    <source>
        <dbReference type="Proteomes" id="UP001152087"/>
    </source>
</evidence>
<feature type="domain" description="Heterokaryon incompatibility" evidence="1">
    <location>
        <begin position="17"/>
        <end position="75"/>
    </location>
</feature>
<name>A0A9W8QUR1_9HYPO</name>
<evidence type="ECO:0000313" key="3">
    <source>
        <dbReference type="EMBL" id="KAJ4176959.1"/>
    </source>
</evidence>
<evidence type="ECO:0000259" key="2">
    <source>
        <dbReference type="Pfam" id="PF26640"/>
    </source>
</evidence>
<dbReference type="InterPro" id="IPR010730">
    <property type="entry name" value="HET"/>
</dbReference>
<organism evidence="3 4">
    <name type="scientific">Fusarium falciforme</name>
    <dbReference type="NCBI Taxonomy" id="195108"/>
    <lineage>
        <taxon>Eukaryota</taxon>
        <taxon>Fungi</taxon>
        <taxon>Dikarya</taxon>
        <taxon>Ascomycota</taxon>
        <taxon>Pezizomycotina</taxon>
        <taxon>Sordariomycetes</taxon>
        <taxon>Hypocreomycetidae</taxon>
        <taxon>Hypocreales</taxon>
        <taxon>Nectriaceae</taxon>
        <taxon>Fusarium</taxon>
        <taxon>Fusarium solani species complex</taxon>
    </lineage>
</organism>
<sequence>MQDGAQRPTSRAGYKKITQTCQQALKDRIEYVWVDTCCIDKTSSAELSEAINSMFRWYENAEICYVYLSDVSTASGARQTLTQSRWFTRGWTLQELIAPCKLVFYAATWQPIDDRGKLSKLISDATGIDETFLRDDRAKVGTMLKSSSIAQRMSWASTRQTTRTEDLAYCLMGIFDISMPLLYGEGNKAFIRLQEEIIRHTDDQSIFAWNALGCSPSDRTTSRDRHLQRDTGVLAPSPAAFAESGEILSVDAGESAPFSLTNHGIRIDLRVFREKSGAYGVLHCRRGHAANLLAIPLRELPGSRFDRDTSLETKWVDYQEWHRAPKIPVYLLTELTPGKYKIPNGCFLVKSLPEGVSLKRVSAGYTWSPATSLITKGTIEDRFRGKDVLQVVLLSDSLDKRSIYEVITISVTVRRLYRHSWGPQWVTYDVRYSNVGLSIEGEGRSIGSFFVRVQEQDVFGQEVIVIEVLPWGKKSDIAKRLLWAQVRLNVLLSRFLFVTVDKTGAWRLYEYWKEILEFGLIRPAIIVALGLALWPPPSSQLLSGFGVAARMTTSVLSSLSTRYAIGSALYL</sequence>
<dbReference type="PANTHER" id="PTHR10622">
    <property type="entry name" value="HET DOMAIN-CONTAINING PROTEIN"/>
    <property type="match status" value="1"/>
</dbReference>
<dbReference type="PANTHER" id="PTHR10622:SF10">
    <property type="entry name" value="HET DOMAIN-CONTAINING PROTEIN"/>
    <property type="match status" value="1"/>
</dbReference>
<evidence type="ECO:0008006" key="5">
    <source>
        <dbReference type="Google" id="ProtNLM"/>
    </source>
</evidence>
<proteinExistence type="predicted"/>
<dbReference type="AlphaFoldDB" id="A0A9W8QUR1"/>
<dbReference type="EMBL" id="JAOQAV010000139">
    <property type="protein sequence ID" value="KAJ4176959.1"/>
    <property type="molecule type" value="Genomic_DNA"/>
</dbReference>
<protein>
    <recommendedName>
        <fullName evidence="5">Heterokaryon incompatibility domain-containing protein</fullName>
    </recommendedName>
</protein>
<feature type="non-terminal residue" evidence="3">
    <location>
        <position position="571"/>
    </location>
</feature>
<dbReference type="InterPro" id="IPR058525">
    <property type="entry name" value="DUF8212"/>
</dbReference>
<dbReference type="Pfam" id="PF26640">
    <property type="entry name" value="DUF8212"/>
    <property type="match status" value="1"/>
</dbReference>
<dbReference type="Pfam" id="PF06985">
    <property type="entry name" value="HET"/>
    <property type="match status" value="1"/>
</dbReference>
<evidence type="ECO:0000259" key="1">
    <source>
        <dbReference type="Pfam" id="PF06985"/>
    </source>
</evidence>
<reference evidence="3" key="1">
    <citation type="submission" date="2022-09" db="EMBL/GenBank/DDBJ databases">
        <title>Fusarium specimens isolated from Avocado Roots.</title>
        <authorList>
            <person name="Stajich J."/>
            <person name="Roper C."/>
            <person name="Heimlech-Rivalta G."/>
        </authorList>
    </citation>
    <scope>NUCLEOTIDE SEQUENCE</scope>
    <source>
        <strain evidence="3">A02</strain>
    </source>
</reference>
<keyword evidence="4" id="KW-1185">Reference proteome</keyword>
<feature type="domain" description="DUF8212" evidence="2">
    <location>
        <begin position="188"/>
        <end position="271"/>
    </location>
</feature>
<dbReference type="Proteomes" id="UP001152087">
    <property type="component" value="Unassembled WGS sequence"/>
</dbReference>
<accession>A0A9W8QUR1</accession>